<protein>
    <submittedName>
        <fullName evidence="2">Uncharacterized protein</fullName>
    </submittedName>
</protein>
<dbReference type="EMBL" id="KV417279">
    <property type="protein sequence ID" value="KZO97537.1"/>
    <property type="molecule type" value="Genomic_DNA"/>
</dbReference>
<name>A0A167NBB2_CALVF</name>
<gene>
    <name evidence="2" type="ORF">CALVIDRAFT_536126</name>
</gene>
<evidence type="ECO:0000313" key="3">
    <source>
        <dbReference type="Proteomes" id="UP000076738"/>
    </source>
</evidence>
<evidence type="ECO:0000256" key="1">
    <source>
        <dbReference type="SAM" id="MobiDB-lite"/>
    </source>
</evidence>
<keyword evidence="3" id="KW-1185">Reference proteome</keyword>
<proteinExistence type="predicted"/>
<feature type="compositionally biased region" description="Low complexity" evidence="1">
    <location>
        <begin position="35"/>
        <end position="49"/>
    </location>
</feature>
<evidence type="ECO:0000313" key="2">
    <source>
        <dbReference type="EMBL" id="KZO97537.1"/>
    </source>
</evidence>
<accession>A0A167NBB2</accession>
<dbReference type="Proteomes" id="UP000076738">
    <property type="component" value="Unassembled WGS sequence"/>
</dbReference>
<sequence length="158" mass="17636">MSTLDPRLRPPRVPFSTLLHSRLSVLSPHSPPSVPVQAVQPSPSMQSVPHTHPWAPTFRPAHWHKHSLPLGKGEVHIISSGFGGQYVIDPYEIRVITEADWVKAINRDQKIYDEVVAEMEEYYRTAPPSPWVQWILKTVHSLAGDGDSSTTCAAGDSW</sequence>
<feature type="region of interest" description="Disordered" evidence="1">
    <location>
        <begin position="28"/>
        <end position="49"/>
    </location>
</feature>
<reference evidence="2 3" key="1">
    <citation type="journal article" date="2016" name="Mol. Biol. Evol.">
        <title>Comparative Genomics of Early-Diverging Mushroom-Forming Fungi Provides Insights into the Origins of Lignocellulose Decay Capabilities.</title>
        <authorList>
            <person name="Nagy L.G."/>
            <person name="Riley R."/>
            <person name="Tritt A."/>
            <person name="Adam C."/>
            <person name="Daum C."/>
            <person name="Floudas D."/>
            <person name="Sun H."/>
            <person name="Yadav J.S."/>
            <person name="Pangilinan J."/>
            <person name="Larsson K.H."/>
            <person name="Matsuura K."/>
            <person name="Barry K."/>
            <person name="Labutti K."/>
            <person name="Kuo R."/>
            <person name="Ohm R.A."/>
            <person name="Bhattacharya S.S."/>
            <person name="Shirouzu T."/>
            <person name="Yoshinaga Y."/>
            <person name="Martin F.M."/>
            <person name="Grigoriev I.V."/>
            <person name="Hibbett D.S."/>
        </authorList>
    </citation>
    <scope>NUCLEOTIDE SEQUENCE [LARGE SCALE GENOMIC DNA]</scope>
    <source>
        <strain evidence="2 3">TUFC12733</strain>
    </source>
</reference>
<organism evidence="2 3">
    <name type="scientific">Calocera viscosa (strain TUFC12733)</name>
    <dbReference type="NCBI Taxonomy" id="1330018"/>
    <lineage>
        <taxon>Eukaryota</taxon>
        <taxon>Fungi</taxon>
        <taxon>Dikarya</taxon>
        <taxon>Basidiomycota</taxon>
        <taxon>Agaricomycotina</taxon>
        <taxon>Dacrymycetes</taxon>
        <taxon>Dacrymycetales</taxon>
        <taxon>Dacrymycetaceae</taxon>
        <taxon>Calocera</taxon>
    </lineage>
</organism>
<dbReference type="AlphaFoldDB" id="A0A167NBB2"/>